<dbReference type="EMBL" id="JANTQA010000032">
    <property type="protein sequence ID" value="KAJ3440125.1"/>
    <property type="molecule type" value="Genomic_DNA"/>
</dbReference>
<dbReference type="Proteomes" id="UP001146793">
    <property type="component" value="Unassembled WGS sequence"/>
</dbReference>
<keyword evidence="1" id="KW-1133">Transmembrane helix</keyword>
<gene>
    <name evidence="2" type="ORF">M0812_16178</name>
</gene>
<keyword evidence="1" id="KW-0812">Transmembrane</keyword>
<keyword evidence="1" id="KW-0472">Membrane</keyword>
<protein>
    <submittedName>
        <fullName evidence="2">Uncharacterized protein</fullName>
    </submittedName>
</protein>
<sequence>MNNNNQNRNTKKSKNYNSIHSSNYGEIVFLTSTRLNQIIIQEKKDFEQKVYLNFLNLVTKGSVIFLLMIYNFSKGKDPRIRKNLKIKELDIGNLSFYILPIIRVPS</sequence>
<organism evidence="2 3">
    <name type="scientific">Anaeramoeba flamelloides</name>
    <dbReference type="NCBI Taxonomy" id="1746091"/>
    <lineage>
        <taxon>Eukaryota</taxon>
        <taxon>Metamonada</taxon>
        <taxon>Anaeramoebidae</taxon>
        <taxon>Anaeramoeba</taxon>
    </lineage>
</organism>
<dbReference type="AlphaFoldDB" id="A0AAV7ZJH6"/>
<feature type="transmembrane region" description="Helical" evidence="1">
    <location>
        <begin position="50"/>
        <end position="72"/>
    </location>
</feature>
<evidence type="ECO:0000313" key="2">
    <source>
        <dbReference type="EMBL" id="KAJ3440125.1"/>
    </source>
</evidence>
<evidence type="ECO:0000256" key="1">
    <source>
        <dbReference type="SAM" id="Phobius"/>
    </source>
</evidence>
<comment type="caution">
    <text evidence="2">The sequence shown here is derived from an EMBL/GenBank/DDBJ whole genome shotgun (WGS) entry which is preliminary data.</text>
</comment>
<name>A0AAV7ZJH6_9EUKA</name>
<proteinExistence type="predicted"/>
<reference evidence="2" key="1">
    <citation type="submission" date="2022-08" db="EMBL/GenBank/DDBJ databases">
        <title>Novel sulphate-reducing endosymbionts in the free-living metamonad Anaeramoeba.</title>
        <authorList>
            <person name="Jerlstrom-Hultqvist J."/>
            <person name="Cepicka I."/>
            <person name="Gallot-Lavallee L."/>
            <person name="Salas-Leiva D."/>
            <person name="Curtis B.A."/>
            <person name="Zahonova K."/>
            <person name="Pipaliya S."/>
            <person name="Dacks J."/>
            <person name="Roger A.J."/>
        </authorList>
    </citation>
    <scope>NUCLEOTIDE SEQUENCE</scope>
    <source>
        <strain evidence="2">Busselton2</strain>
    </source>
</reference>
<accession>A0AAV7ZJH6</accession>
<evidence type="ECO:0000313" key="3">
    <source>
        <dbReference type="Proteomes" id="UP001146793"/>
    </source>
</evidence>